<keyword evidence="1" id="KW-1185">Reference proteome</keyword>
<sequence>MEISEDIASNEEEVVVGEDFKSITYEQEEEEEEEEKRKKHSIKIIGMKKELF</sequence>
<proteinExistence type="predicted"/>
<reference evidence="2" key="1">
    <citation type="submission" date="2022-11" db="UniProtKB">
        <authorList>
            <consortium name="WormBaseParasite"/>
        </authorList>
    </citation>
    <scope>IDENTIFICATION</scope>
</reference>
<dbReference type="AlphaFoldDB" id="A0A915KX68"/>
<evidence type="ECO:0000313" key="1">
    <source>
        <dbReference type="Proteomes" id="UP000887565"/>
    </source>
</evidence>
<organism evidence="1 2">
    <name type="scientific">Romanomermis culicivorax</name>
    <name type="common">Nematode worm</name>
    <dbReference type="NCBI Taxonomy" id="13658"/>
    <lineage>
        <taxon>Eukaryota</taxon>
        <taxon>Metazoa</taxon>
        <taxon>Ecdysozoa</taxon>
        <taxon>Nematoda</taxon>
        <taxon>Enoplea</taxon>
        <taxon>Dorylaimia</taxon>
        <taxon>Mermithida</taxon>
        <taxon>Mermithoidea</taxon>
        <taxon>Mermithidae</taxon>
        <taxon>Romanomermis</taxon>
    </lineage>
</organism>
<accession>A0A915KX68</accession>
<dbReference type="Proteomes" id="UP000887565">
    <property type="component" value="Unplaced"/>
</dbReference>
<protein>
    <submittedName>
        <fullName evidence="2">Uncharacterized protein</fullName>
    </submittedName>
</protein>
<evidence type="ECO:0000313" key="2">
    <source>
        <dbReference type="WBParaSite" id="nRc.2.0.1.t43401-RA"/>
    </source>
</evidence>
<dbReference type="WBParaSite" id="nRc.2.0.1.t43401-RA">
    <property type="protein sequence ID" value="nRc.2.0.1.t43401-RA"/>
    <property type="gene ID" value="nRc.2.0.1.g43401"/>
</dbReference>
<name>A0A915KX68_ROMCU</name>